<dbReference type="AlphaFoldDB" id="A0AAU8VS05"/>
<gene>
    <name evidence="1" type="ORF">B2G52_03515</name>
</gene>
<reference evidence="1 2" key="1">
    <citation type="submission" date="2017-03" db="EMBL/GenBank/DDBJ databases">
        <title>N. lactamica Y92-1009 whole genome sequence.</title>
        <authorList>
            <person name="Pandey A.K."/>
            <person name="Read R.C."/>
        </authorList>
    </citation>
    <scope>NUCLEOTIDE SEQUENCE [LARGE SCALE GENOMIC DNA]</scope>
    <source>
        <strain evidence="1 2">Y92-1009</strain>
    </source>
</reference>
<evidence type="ECO:0000313" key="1">
    <source>
        <dbReference type="EMBL" id="ARB04074.1"/>
    </source>
</evidence>
<sequence length="82" mass="9275">MPSERNRVSDGILSDGAQTESVYRQNPFRCIETVLPLPIRYWDIIASASERNYGAANQAIEQQRQAERQIQRQKQSIGLGIG</sequence>
<evidence type="ECO:0000313" key="2">
    <source>
        <dbReference type="Proteomes" id="UP000191249"/>
    </source>
</evidence>
<dbReference type="EMBL" id="CP019894">
    <property type="protein sequence ID" value="ARB04074.1"/>
    <property type="molecule type" value="Genomic_DNA"/>
</dbReference>
<organism evidence="1 2">
    <name type="scientific">Neisseria lactamica</name>
    <dbReference type="NCBI Taxonomy" id="486"/>
    <lineage>
        <taxon>Bacteria</taxon>
        <taxon>Pseudomonadati</taxon>
        <taxon>Pseudomonadota</taxon>
        <taxon>Betaproteobacteria</taxon>
        <taxon>Neisseriales</taxon>
        <taxon>Neisseriaceae</taxon>
        <taxon>Neisseria</taxon>
    </lineage>
</organism>
<proteinExistence type="predicted"/>
<accession>A0AAU8VS05</accession>
<name>A0AAU8VS05_NEILA</name>
<protein>
    <submittedName>
        <fullName evidence="1">Uncharacterized protein</fullName>
    </submittedName>
</protein>
<dbReference type="Proteomes" id="UP000191249">
    <property type="component" value="Chromosome"/>
</dbReference>
<dbReference type="RefSeq" id="WP_078835869.1">
    <property type="nucleotide sequence ID" value="NZ_CP019894.1"/>
</dbReference>